<keyword evidence="2" id="KW-1185">Reference proteome</keyword>
<dbReference type="Proteomes" id="UP001050691">
    <property type="component" value="Unassembled WGS sequence"/>
</dbReference>
<sequence>MAQNKESWQEHSDFYFPDGTIFLLAESTLFRVYAKLLAMHSDVFRDLMGSSPKPKNAGTYDGYPLIRLEDKSEDVACFLKVTMGLWDSTLSYSMVSSLLRFSSKHMAHSIRKQVIEKFKHVIPQSFGTTHDRKKIHLDADDTRIALLGWKTLCQMTHENRRAAINSKVYQIYCLTDYCRTTTSLAWTERASRTFPSEAMEEQETLGSPCQPCVTAWLKEEKKGRAKVWLQLPGIFGLPDWETLKREEEL</sequence>
<gene>
    <name evidence="1" type="ORF">Clacol_004200</name>
</gene>
<organism evidence="1 2">
    <name type="scientific">Clathrus columnatus</name>
    <dbReference type="NCBI Taxonomy" id="1419009"/>
    <lineage>
        <taxon>Eukaryota</taxon>
        <taxon>Fungi</taxon>
        <taxon>Dikarya</taxon>
        <taxon>Basidiomycota</taxon>
        <taxon>Agaricomycotina</taxon>
        <taxon>Agaricomycetes</taxon>
        <taxon>Phallomycetidae</taxon>
        <taxon>Phallales</taxon>
        <taxon>Clathraceae</taxon>
        <taxon>Clathrus</taxon>
    </lineage>
</organism>
<reference evidence="1" key="1">
    <citation type="submission" date="2021-10" db="EMBL/GenBank/DDBJ databases">
        <title>De novo Genome Assembly of Clathrus columnatus (Basidiomycota, Fungi) Using Illumina and Nanopore Sequence Data.</title>
        <authorList>
            <person name="Ogiso-Tanaka E."/>
            <person name="Itagaki H."/>
            <person name="Hosoya T."/>
            <person name="Hosaka K."/>
        </authorList>
    </citation>
    <scope>NUCLEOTIDE SEQUENCE</scope>
    <source>
        <strain evidence="1">MO-923</strain>
    </source>
</reference>
<dbReference type="EMBL" id="BPWL01000004">
    <property type="protein sequence ID" value="GJJ09975.1"/>
    <property type="molecule type" value="Genomic_DNA"/>
</dbReference>
<name>A0AAV5A6R9_9AGAM</name>
<comment type="caution">
    <text evidence="1">The sequence shown here is derived from an EMBL/GenBank/DDBJ whole genome shotgun (WGS) entry which is preliminary data.</text>
</comment>
<evidence type="ECO:0000313" key="2">
    <source>
        <dbReference type="Proteomes" id="UP001050691"/>
    </source>
</evidence>
<protein>
    <recommendedName>
        <fullName evidence="3">BTB domain-containing protein</fullName>
    </recommendedName>
</protein>
<proteinExistence type="predicted"/>
<evidence type="ECO:0008006" key="3">
    <source>
        <dbReference type="Google" id="ProtNLM"/>
    </source>
</evidence>
<dbReference type="AlphaFoldDB" id="A0AAV5A6R9"/>
<accession>A0AAV5A6R9</accession>
<evidence type="ECO:0000313" key="1">
    <source>
        <dbReference type="EMBL" id="GJJ09975.1"/>
    </source>
</evidence>